<dbReference type="OrthoDB" id="1495204at2"/>
<dbReference type="AlphaFoldDB" id="A0A2N0U481"/>
<comment type="caution">
    <text evidence="1">The sequence shown here is derived from an EMBL/GenBank/DDBJ whole genome shotgun (WGS) entry which is preliminary data.</text>
</comment>
<evidence type="ECO:0000313" key="1">
    <source>
        <dbReference type="EMBL" id="PKD21813.1"/>
    </source>
</evidence>
<sequence length="62" mass="7210">MDDQLANVFRGYIELGIQERKEFREMISEFEGADYSKKKEAREIFNKSLGPLMNDVCKCCGK</sequence>
<reference evidence="1 2" key="1">
    <citation type="submission" date="2015-10" db="EMBL/GenBank/DDBJ databases">
        <title>Draft genome sequence of Salegentibacter salinarum KCTC 12975.</title>
        <authorList>
            <person name="Lin W."/>
            <person name="Zheng Q."/>
        </authorList>
    </citation>
    <scope>NUCLEOTIDE SEQUENCE [LARGE SCALE GENOMIC DNA]</scope>
    <source>
        <strain evidence="1 2">KCTC 12975</strain>
    </source>
</reference>
<evidence type="ECO:0000313" key="2">
    <source>
        <dbReference type="Proteomes" id="UP000232673"/>
    </source>
</evidence>
<gene>
    <name evidence="1" type="ORF">APR41_02200</name>
</gene>
<accession>A0A2N0U481</accession>
<proteinExistence type="predicted"/>
<keyword evidence="2" id="KW-1185">Reference proteome</keyword>
<dbReference type="Proteomes" id="UP000232673">
    <property type="component" value="Unassembled WGS sequence"/>
</dbReference>
<name>A0A2N0U481_9FLAO</name>
<organism evidence="1 2">
    <name type="scientific">Salegentibacter salinarum</name>
    <dbReference type="NCBI Taxonomy" id="447422"/>
    <lineage>
        <taxon>Bacteria</taxon>
        <taxon>Pseudomonadati</taxon>
        <taxon>Bacteroidota</taxon>
        <taxon>Flavobacteriia</taxon>
        <taxon>Flavobacteriales</taxon>
        <taxon>Flavobacteriaceae</taxon>
        <taxon>Salegentibacter</taxon>
    </lineage>
</organism>
<dbReference type="EMBL" id="LKTS01000001">
    <property type="protein sequence ID" value="PKD21813.1"/>
    <property type="molecule type" value="Genomic_DNA"/>
</dbReference>
<dbReference type="RefSeq" id="WP_079711284.1">
    <property type="nucleotide sequence ID" value="NZ_FUZC01000001.1"/>
</dbReference>
<protein>
    <submittedName>
        <fullName evidence="1">Uncharacterized protein</fullName>
    </submittedName>
</protein>